<dbReference type="RefSeq" id="XP_067081427.1">
    <property type="nucleotide sequence ID" value="XM_067225326.1"/>
</dbReference>
<name>A0A1G4IET9_TRYEQ</name>
<keyword evidence="1" id="KW-1133">Transmembrane helix</keyword>
<proteinExistence type="predicted"/>
<sequence>MLRKTPLFAMATTRKALVGNGPTFSTGGECMNTCDIQNAFPMNDRGVRSSSPFQEPNTAIYDSYLAWTYFQPMDVHIEKLPAPEAKYYQRHTKKPWDVSSTELTEIQSRKKYFQTLGYLVAFIYLYFLMPKEKSFSGLSGPDGHWIMLPKGRPELF</sequence>
<reference evidence="2" key="1">
    <citation type="submission" date="2016-09" db="EMBL/GenBank/DDBJ databases">
        <authorList>
            <person name="Hebert L."/>
            <person name="Moumen B."/>
        </authorList>
    </citation>
    <scope>NUCLEOTIDE SEQUENCE [LARGE SCALE GENOMIC DNA]</scope>
    <source>
        <strain evidence="2">OVI</strain>
    </source>
</reference>
<keyword evidence="1" id="KW-0812">Transmembrane</keyword>
<dbReference type="Proteomes" id="UP000195570">
    <property type="component" value="Unassembled WGS sequence"/>
</dbReference>
<evidence type="ECO:0000313" key="3">
    <source>
        <dbReference type="Proteomes" id="UP000195570"/>
    </source>
</evidence>
<dbReference type="VEuPathDB" id="TriTrypDB:TEOVI_000222800"/>
<gene>
    <name evidence="2" type="ORF">TEOVI_000222800</name>
</gene>
<evidence type="ECO:0008006" key="4">
    <source>
        <dbReference type="Google" id="ProtNLM"/>
    </source>
</evidence>
<dbReference type="EMBL" id="CZPT02001506">
    <property type="protein sequence ID" value="SCU70654.1"/>
    <property type="molecule type" value="Genomic_DNA"/>
</dbReference>
<dbReference type="GeneID" id="92376168"/>
<keyword evidence="1" id="KW-0472">Membrane</keyword>
<dbReference type="SMR" id="A0A1G4IET9"/>
<evidence type="ECO:0000313" key="2">
    <source>
        <dbReference type="EMBL" id="SCU70654.1"/>
    </source>
</evidence>
<comment type="caution">
    <text evidence="2">The sequence shown here is derived from an EMBL/GenBank/DDBJ whole genome shotgun (WGS) entry which is preliminary data.</text>
</comment>
<protein>
    <recommendedName>
        <fullName evidence="4">Transmembrane protein</fullName>
    </recommendedName>
</protein>
<dbReference type="AlphaFoldDB" id="A0A1G4IET9"/>
<evidence type="ECO:0000256" key="1">
    <source>
        <dbReference type="SAM" id="Phobius"/>
    </source>
</evidence>
<keyword evidence="3" id="KW-1185">Reference proteome</keyword>
<feature type="transmembrane region" description="Helical" evidence="1">
    <location>
        <begin position="112"/>
        <end position="129"/>
    </location>
</feature>
<organism evidence="2 3">
    <name type="scientific">Trypanosoma equiperdum</name>
    <dbReference type="NCBI Taxonomy" id="5694"/>
    <lineage>
        <taxon>Eukaryota</taxon>
        <taxon>Discoba</taxon>
        <taxon>Euglenozoa</taxon>
        <taxon>Kinetoplastea</taxon>
        <taxon>Metakinetoplastina</taxon>
        <taxon>Trypanosomatida</taxon>
        <taxon>Trypanosomatidae</taxon>
        <taxon>Trypanosoma</taxon>
    </lineage>
</organism>
<accession>A0A1G4IET9</accession>